<evidence type="ECO:0000256" key="4">
    <source>
        <dbReference type="ARBA" id="ARBA00022786"/>
    </source>
</evidence>
<accession>A0ABN7SVK5</accession>
<dbReference type="InterPro" id="IPR056580">
    <property type="entry name" value="Ufl1_dom"/>
</dbReference>
<comment type="similarity">
    <text evidence="1">Belongs to the UFL1 family.</text>
</comment>
<evidence type="ECO:0000256" key="1">
    <source>
        <dbReference type="ARBA" id="ARBA00010789"/>
    </source>
</evidence>
<evidence type="ECO:0000313" key="11">
    <source>
        <dbReference type="Proteomes" id="UP001158576"/>
    </source>
</evidence>
<evidence type="ECO:0000313" key="10">
    <source>
        <dbReference type="EMBL" id="CAG5108623.1"/>
    </source>
</evidence>
<feature type="compositionally biased region" description="Basic and acidic residues" evidence="6">
    <location>
        <begin position="406"/>
        <end position="419"/>
    </location>
</feature>
<dbReference type="Pfam" id="PF23659">
    <property type="entry name" value="UFL1"/>
    <property type="match status" value="1"/>
</dbReference>
<dbReference type="InterPro" id="IPR056579">
    <property type="entry name" value="Ufl1_N"/>
</dbReference>
<evidence type="ECO:0000256" key="5">
    <source>
        <dbReference type="ARBA" id="ARBA00031516"/>
    </source>
</evidence>
<dbReference type="EMBL" id="OU015566">
    <property type="protein sequence ID" value="CAG5108623.1"/>
    <property type="molecule type" value="Genomic_DNA"/>
</dbReference>
<sequence>MKLKEMNLVELIHSSNGKFYLTHQKLRSEVFDALVNAGGRSTIGDLADEVGVNYDHVEEALAAIKEEKKLIFYLGNFITQEYLDFIAGEVFAMTNVSGFVSIAKVSQEFDLSGEFLIEHVPSRCAAMINNQKTGFYTEAYIRRTSVTVRAYLSAATKPLHMKHFYAKYKFIDETIVDKIVDDLIKTKRIKGKYLNRGHIACFFPSIYLEEQTKAIKMKIESYGYIKLDELKHGIDTTSDKEANRWMKENFPDFIKTDTHFMSLGFIERTKTELEQNIQQTHLVDLFSIFPEAFSEKDVEYVLRSASSSSSLINDAKIFGSTWMMDDQALEECAAMFYPAVDERAEKAASKKIVTIITEDDFVKVDKKSPSIAKAEVSSGKEKGGAAGGRGAREVKTKGKNKKQKKKEAQESIVQKKEGDTGALTEDEIKEFLQKEEKYEIMEEEALQDLIDIISPKLAERYQTQAANIFTSKQQAQNDAKGQRKKTRKEQEEYINNCFCKLQLFEKGLVHLFKEVDEGATDQTGPTQLSKYLFKTVGMDLVNAVFALSSDSQETTLTPAMRQKILKSVEDADRVDPAAFESLKALNDAKTVQEIFAKVADACDYGAGMMIKAGNKRQETVKKAHVEDMRKALETAPDLPTTLHLAVSLMHAQSSAFLIHFSGKFVPLITEQMAALLQKEQVEVINEAQEIVVKNLRGEEIDTTPFIEKLKSFDYTTDAN</sequence>
<feature type="region of interest" description="Disordered" evidence="6">
    <location>
        <begin position="375"/>
        <end position="419"/>
    </location>
</feature>
<dbReference type="PANTHER" id="PTHR31057">
    <property type="entry name" value="E3 UFM1-PROTEIN LIGASE 1"/>
    <property type="match status" value="1"/>
</dbReference>
<keyword evidence="3" id="KW-0808">Transferase</keyword>
<feature type="domain" description="E3 UFM1-protein ligase 1-like N-terminal" evidence="7">
    <location>
        <begin position="2"/>
        <end position="232"/>
    </location>
</feature>
<keyword evidence="4" id="KW-0833">Ubl conjugation pathway</keyword>
<evidence type="ECO:0000256" key="6">
    <source>
        <dbReference type="SAM" id="MobiDB-lite"/>
    </source>
</evidence>
<dbReference type="InterPro" id="IPR056761">
    <property type="entry name" value="Ufl1-like_C"/>
</dbReference>
<dbReference type="PANTHER" id="PTHR31057:SF0">
    <property type="entry name" value="E3 UFM1-PROTEIN LIGASE 1"/>
    <property type="match status" value="1"/>
</dbReference>
<evidence type="ECO:0000259" key="8">
    <source>
        <dbReference type="Pfam" id="PF23659"/>
    </source>
</evidence>
<dbReference type="Pfam" id="PF25041">
    <property type="entry name" value="UFL1_C"/>
    <property type="match status" value="1"/>
</dbReference>
<proteinExistence type="inferred from homology"/>
<feature type="domain" description="E3 UFM1-protein ligase 1-like" evidence="8">
    <location>
        <begin position="489"/>
        <end position="611"/>
    </location>
</feature>
<feature type="domain" description="E3 UFM1-protein ligase-like C-terminal" evidence="9">
    <location>
        <begin position="623"/>
        <end position="699"/>
    </location>
</feature>
<gene>
    <name evidence="10" type="ORF">OKIOD_LOCUS12644</name>
</gene>
<evidence type="ECO:0000256" key="3">
    <source>
        <dbReference type="ARBA" id="ARBA00022679"/>
    </source>
</evidence>
<organism evidence="10 11">
    <name type="scientific">Oikopleura dioica</name>
    <name type="common">Tunicate</name>
    <dbReference type="NCBI Taxonomy" id="34765"/>
    <lineage>
        <taxon>Eukaryota</taxon>
        <taxon>Metazoa</taxon>
        <taxon>Chordata</taxon>
        <taxon>Tunicata</taxon>
        <taxon>Appendicularia</taxon>
        <taxon>Copelata</taxon>
        <taxon>Oikopleuridae</taxon>
        <taxon>Oikopleura</taxon>
    </lineage>
</organism>
<name>A0ABN7SVK5_OIKDI</name>
<reference evidence="10 11" key="1">
    <citation type="submission" date="2021-04" db="EMBL/GenBank/DDBJ databases">
        <authorList>
            <person name="Bliznina A."/>
        </authorList>
    </citation>
    <scope>NUCLEOTIDE SEQUENCE [LARGE SCALE GENOMIC DNA]</scope>
</reference>
<evidence type="ECO:0000259" key="9">
    <source>
        <dbReference type="Pfam" id="PF25041"/>
    </source>
</evidence>
<dbReference type="Pfam" id="PF09743">
    <property type="entry name" value="E3_UFM1_ligase"/>
    <property type="match status" value="1"/>
</dbReference>
<keyword evidence="11" id="KW-1185">Reference proteome</keyword>
<dbReference type="Proteomes" id="UP001158576">
    <property type="component" value="Chromosome 1"/>
</dbReference>
<protein>
    <recommendedName>
        <fullName evidence="2">E3 UFM1-protein ligase 1</fullName>
    </recommendedName>
    <alternativeName>
        <fullName evidence="5">E3 UFM1-protein transferase 1</fullName>
    </alternativeName>
</protein>
<dbReference type="InterPro" id="IPR018611">
    <property type="entry name" value="Ufl1"/>
</dbReference>
<evidence type="ECO:0000256" key="2">
    <source>
        <dbReference type="ARBA" id="ARBA00019780"/>
    </source>
</evidence>
<evidence type="ECO:0000259" key="7">
    <source>
        <dbReference type="Pfam" id="PF09743"/>
    </source>
</evidence>